<dbReference type="PANTHER" id="PTHR33452:SF1">
    <property type="entry name" value="INNER MEMBRANE PROTEIN YPHA-RELATED"/>
    <property type="match status" value="1"/>
</dbReference>
<feature type="transmembrane region" description="Helical" evidence="7">
    <location>
        <begin position="7"/>
        <end position="26"/>
    </location>
</feature>
<dbReference type="Proteomes" id="UP000244069">
    <property type="component" value="Unassembled WGS sequence"/>
</dbReference>
<organism evidence="8 9">
    <name type="scientific">Allosediminivita pacifica</name>
    <dbReference type="NCBI Taxonomy" id="1267769"/>
    <lineage>
        <taxon>Bacteria</taxon>
        <taxon>Pseudomonadati</taxon>
        <taxon>Pseudomonadota</taxon>
        <taxon>Alphaproteobacteria</taxon>
        <taxon>Rhodobacterales</taxon>
        <taxon>Paracoccaceae</taxon>
        <taxon>Allosediminivita</taxon>
    </lineage>
</organism>
<name>A0A2T6AY96_9RHOB</name>
<keyword evidence="5 7" id="KW-1133">Transmembrane helix</keyword>
<keyword evidence="3" id="KW-1003">Cell membrane</keyword>
<evidence type="ECO:0000256" key="3">
    <source>
        <dbReference type="ARBA" id="ARBA00022475"/>
    </source>
</evidence>
<comment type="similarity">
    <text evidence="2">Belongs to the DoxX family.</text>
</comment>
<evidence type="ECO:0000313" key="8">
    <source>
        <dbReference type="EMBL" id="PTX48781.1"/>
    </source>
</evidence>
<keyword evidence="6 7" id="KW-0472">Membrane</keyword>
<evidence type="ECO:0000256" key="1">
    <source>
        <dbReference type="ARBA" id="ARBA00004651"/>
    </source>
</evidence>
<comment type="subcellular location">
    <subcellularLocation>
        <location evidence="1">Cell membrane</location>
        <topology evidence="1">Multi-pass membrane protein</topology>
    </subcellularLocation>
</comment>
<gene>
    <name evidence="8" type="ORF">C8N44_10859</name>
</gene>
<accession>A0A2T6AY96</accession>
<reference evidence="8 9" key="1">
    <citation type="submission" date="2018-04" db="EMBL/GenBank/DDBJ databases">
        <title>Genomic Encyclopedia of Archaeal and Bacterial Type Strains, Phase II (KMG-II): from individual species to whole genera.</title>
        <authorList>
            <person name="Goeker M."/>
        </authorList>
    </citation>
    <scope>NUCLEOTIDE SEQUENCE [LARGE SCALE GENOMIC DNA]</scope>
    <source>
        <strain evidence="8 9">DSM 29329</strain>
    </source>
</reference>
<dbReference type="AlphaFoldDB" id="A0A2T6AY96"/>
<dbReference type="EMBL" id="QBKN01000008">
    <property type="protein sequence ID" value="PTX48781.1"/>
    <property type="molecule type" value="Genomic_DNA"/>
</dbReference>
<evidence type="ECO:0000256" key="7">
    <source>
        <dbReference type="SAM" id="Phobius"/>
    </source>
</evidence>
<keyword evidence="9" id="KW-1185">Reference proteome</keyword>
<evidence type="ECO:0000256" key="4">
    <source>
        <dbReference type="ARBA" id="ARBA00022692"/>
    </source>
</evidence>
<keyword evidence="4 7" id="KW-0812">Transmembrane</keyword>
<feature type="transmembrane region" description="Helical" evidence="7">
    <location>
        <begin position="99"/>
        <end position="118"/>
    </location>
</feature>
<sequence length="130" mass="13444">MNATTHNTAMLVARILMGLLFLLSGWGKLGGVDGFAQYMAAGGIPAFLAWPAVLFEILGGLALILGFQTRIVALALAAFCIVTAVMYHGSEQTQLLKNLAMAGGYIAIAVAGAGAWSLDRVMGRSTTVAA</sequence>
<dbReference type="PANTHER" id="PTHR33452">
    <property type="entry name" value="OXIDOREDUCTASE CATD-RELATED"/>
    <property type="match status" value="1"/>
</dbReference>
<evidence type="ECO:0000256" key="6">
    <source>
        <dbReference type="ARBA" id="ARBA00023136"/>
    </source>
</evidence>
<comment type="caution">
    <text evidence="8">The sequence shown here is derived from an EMBL/GenBank/DDBJ whole genome shotgun (WGS) entry which is preliminary data.</text>
</comment>
<protein>
    <submittedName>
        <fullName evidence="8">Putative oxidoreductase</fullName>
    </submittedName>
</protein>
<evidence type="ECO:0000256" key="2">
    <source>
        <dbReference type="ARBA" id="ARBA00006679"/>
    </source>
</evidence>
<dbReference type="InterPro" id="IPR032808">
    <property type="entry name" value="DoxX"/>
</dbReference>
<dbReference type="OrthoDB" id="9810206at2"/>
<evidence type="ECO:0000313" key="9">
    <source>
        <dbReference type="Proteomes" id="UP000244069"/>
    </source>
</evidence>
<feature type="transmembrane region" description="Helical" evidence="7">
    <location>
        <begin position="71"/>
        <end position="87"/>
    </location>
</feature>
<dbReference type="RefSeq" id="WP_107975650.1">
    <property type="nucleotide sequence ID" value="NZ_BMEZ01000009.1"/>
</dbReference>
<proteinExistence type="inferred from homology"/>
<dbReference type="GO" id="GO:0005886">
    <property type="term" value="C:plasma membrane"/>
    <property type="evidence" value="ECO:0007669"/>
    <property type="project" value="UniProtKB-SubCell"/>
</dbReference>
<dbReference type="Pfam" id="PF07681">
    <property type="entry name" value="DoxX"/>
    <property type="match status" value="1"/>
</dbReference>
<feature type="transmembrane region" description="Helical" evidence="7">
    <location>
        <begin position="38"/>
        <end position="64"/>
    </location>
</feature>
<evidence type="ECO:0000256" key="5">
    <source>
        <dbReference type="ARBA" id="ARBA00022989"/>
    </source>
</evidence>
<dbReference type="InterPro" id="IPR051907">
    <property type="entry name" value="DoxX-like_oxidoreductase"/>
</dbReference>